<dbReference type="EMBL" id="GGEC01081087">
    <property type="protein sequence ID" value="MBX61571.1"/>
    <property type="molecule type" value="Transcribed_RNA"/>
</dbReference>
<protein>
    <submittedName>
        <fullName evidence="1">Uncharacterized protein</fullName>
    </submittedName>
</protein>
<proteinExistence type="predicted"/>
<name>A0A2P2Q3M3_RHIMU</name>
<accession>A0A2P2Q3M3</accession>
<evidence type="ECO:0000313" key="1">
    <source>
        <dbReference type="EMBL" id="MBX61571.1"/>
    </source>
</evidence>
<sequence>MNTSNLSKISVLAAKKGERSLANAAKRIVK</sequence>
<dbReference type="AlphaFoldDB" id="A0A2P2Q3M3"/>
<reference evidence="1" key="1">
    <citation type="submission" date="2018-02" db="EMBL/GenBank/DDBJ databases">
        <title>Rhizophora mucronata_Transcriptome.</title>
        <authorList>
            <person name="Meera S.P."/>
            <person name="Sreeshan A."/>
            <person name="Augustine A."/>
        </authorList>
    </citation>
    <scope>NUCLEOTIDE SEQUENCE</scope>
    <source>
        <tissue evidence="1">Leaf</tissue>
    </source>
</reference>
<organism evidence="1">
    <name type="scientific">Rhizophora mucronata</name>
    <name type="common">Asiatic mangrove</name>
    <dbReference type="NCBI Taxonomy" id="61149"/>
    <lineage>
        <taxon>Eukaryota</taxon>
        <taxon>Viridiplantae</taxon>
        <taxon>Streptophyta</taxon>
        <taxon>Embryophyta</taxon>
        <taxon>Tracheophyta</taxon>
        <taxon>Spermatophyta</taxon>
        <taxon>Magnoliopsida</taxon>
        <taxon>eudicotyledons</taxon>
        <taxon>Gunneridae</taxon>
        <taxon>Pentapetalae</taxon>
        <taxon>rosids</taxon>
        <taxon>fabids</taxon>
        <taxon>Malpighiales</taxon>
        <taxon>Rhizophoraceae</taxon>
        <taxon>Rhizophora</taxon>
    </lineage>
</organism>